<keyword evidence="3" id="KW-1185">Reference proteome</keyword>
<evidence type="ECO:0000256" key="1">
    <source>
        <dbReference type="SAM" id="SignalP"/>
    </source>
</evidence>
<dbReference type="InterPro" id="IPR045860">
    <property type="entry name" value="Snake_toxin-like_sf"/>
</dbReference>
<reference evidence="2 3" key="1">
    <citation type="journal article" date="2021" name="BMC Biol.">
        <title>Horizontally acquired antibacterial genes associated with adaptive radiation of ladybird beetles.</title>
        <authorList>
            <person name="Li H.S."/>
            <person name="Tang X.F."/>
            <person name="Huang Y.H."/>
            <person name="Xu Z.Y."/>
            <person name="Chen M.L."/>
            <person name="Du X.Y."/>
            <person name="Qiu B.Y."/>
            <person name="Chen P.T."/>
            <person name="Zhang W."/>
            <person name="Slipinski A."/>
            <person name="Escalona H.E."/>
            <person name="Waterhouse R.M."/>
            <person name="Zwick A."/>
            <person name="Pang H."/>
        </authorList>
    </citation>
    <scope>NUCLEOTIDE SEQUENCE [LARGE SCALE GENOMIC DNA]</scope>
    <source>
        <strain evidence="2">SYSU2018</strain>
    </source>
</reference>
<keyword evidence="1" id="KW-0732">Signal</keyword>
<proteinExistence type="predicted"/>
<sequence length="152" mass="17103">MLRHYVLFVLLFYFSTANGLKCYTCSSTESDYDDSCVSSPSDDSTTNCNKKYCNIVREEDVDPKGKLSSFVRGCSDEYLSGKTVDQTHIFYQMSCRDDLCNFGDGKSSSNGNTNYIGDKSTIYCPGSDSSNANKLLFHIPLFLIMIVFIRFI</sequence>
<feature type="signal peptide" evidence="1">
    <location>
        <begin position="1"/>
        <end position="19"/>
    </location>
</feature>
<organism evidence="2 3">
    <name type="scientific">Cryptolaemus montrouzieri</name>
    <dbReference type="NCBI Taxonomy" id="559131"/>
    <lineage>
        <taxon>Eukaryota</taxon>
        <taxon>Metazoa</taxon>
        <taxon>Ecdysozoa</taxon>
        <taxon>Arthropoda</taxon>
        <taxon>Hexapoda</taxon>
        <taxon>Insecta</taxon>
        <taxon>Pterygota</taxon>
        <taxon>Neoptera</taxon>
        <taxon>Endopterygota</taxon>
        <taxon>Coleoptera</taxon>
        <taxon>Polyphaga</taxon>
        <taxon>Cucujiformia</taxon>
        <taxon>Coccinelloidea</taxon>
        <taxon>Coccinellidae</taxon>
        <taxon>Scymninae</taxon>
        <taxon>Scymnini</taxon>
        <taxon>Cryptolaemus</taxon>
    </lineage>
</organism>
<evidence type="ECO:0000313" key="2">
    <source>
        <dbReference type="EMBL" id="KAL3275881.1"/>
    </source>
</evidence>
<comment type="caution">
    <text evidence="2">The sequence shown here is derived from an EMBL/GenBank/DDBJ whole genome shotgun (WGS) entry which is preliminary data.</text>
</comment>
<feature type="chain" id="PRO_5044843340" evidence="1">
    <location>
        <begin position="20"/>
        <end position="152"/>
    </location>
</feature>
<dbReference type="AlphaFoldDB" id="A0ABD2NB17"/>
<gene>
    <name evidence="2" type="ORF">HHI36_020618</name>
</gene>
<dbReference type="Proteomes" id="UP001516400">
    <property type="component" value="Unassembled WGS sequence"/>
</dbReference>
<dbReference type="EMBL" id="JABFTP020000083">
    <property type="protein sequence ID" value="KAL3275881.1"/>
    <property type="molecule type" value="Genomic_DNA"/>
</dbReference>
<name>A0ABD2NB17_9CUCU</name>
<evidence type="ECO:0000313" key="3">
    <source>
        <dbReference type="Proteomes" id="UP001516400"/>
    </source>
</evidence>
<protein>
    <submittedName>
        <fullName evidence="2">Uncharacterized protein</fullName>
    </submittedName>
</protein>
<dbReference type="SUPFAM" id="SSF57302">
    <property type="entry name" value="Snake toxin-like"/>
    <property type="match status" value="1"/>
</dbReference>
<accession>A0ABD2NB17</accession>